<sequence length="204" mass="22361">MHAVQPPFMFPPTCSVTCVPWFATTGILRSLSTVAAKVVCMSTKAKTRAKREIDHLTSTCLGSGLQRVSVALLQSSSSVRRRLAVSFSPPTVHTFLFASFRSCNPPHPKSGTRTSSNRQPIPKAAQVWWPQGGRGSSAWLTPNHLIFTFSLASTHFSHINLSPTRRAVGKKKGSGTGQTWLLREDSHWSGSLSSLHTFTELIKF</sequence>
<organism evidence="1 2">
    <name type="scientific">Colletotrichum godetiae</name>
    <dbReference type="NCBI Taxonomy" id="1209918"/>
    <lineage>
        <taxon>Eukaryota</taxon>
        <taxon>Fungi</taxon>
        <taxon>Dikarya</taxon>
        <taxon>Ascomycota</taxon>
        <taxon>Pezizomycotina</taxon>
        <taxon>Sordariomycetes</taxon>
        <taxon>Hypocreomycetidae</taxon>
        <taxon>Glomerellales</taxon>
        <taxon>Glomerellaceae</taxon>
        <taxon>Colletotrichum</taxon>
        <taxon>Colletotrichum acutatum species complex</taxon>
    </lineage>
</organism>
<reference evidence="1" key="1">
    <citation type="submission" date="2021-06" db="EMBL/GenBank/DDBJ databases">
        <title>Comparative genomics, transcriptomics and evolutionary studies reveal genomic signatures of adaptation to plant cell wall in hemibiotrophic fungi.</title>
        <authorList>
            <consortium name="DOE Joint Genome Institute"/>
            <person name="Baroncelli R."/>
            <person name="Diaz J.F."/>
            <person name="Benocci T."/>
            <person name="Peng M."/>
            <person name="Battaglia E."/>
            <person name="Haridas S."/>
            <person name="Andreopoulos W."/>
            <person name="Labutti K."/>
            <person name="Pangilinan J."/>
            <person name="Floch G.L."/>
            <person name="Makela M.R."/>
            <person name="Henrissat B."/>
            <person name="Grigoriev I.V."/>
            <person name="Crouch J.A."/>
            <person name="De Vries R.P."/>
            <person name="Sukno S.A."/>
            <person name="Thon M.R."/>
        </authorList>
    </citation>
    <scope>NUCLEOTIDE SEQUENCE</scope>
    <source>
        <strain evidence="1">CBS 193.32</strain>
    </source>
</reference>
<comment type="caution">
    <text evidence="1">The sequence shown here is derived from an EMBL/GenBank/DDBJ whole genome shotgun (WGS) entry which is preliminary data.</text>
</comment>
<name>A0AAJ0ABN7_9PEZI</name>
<evidence type="ECO:0000313" key="1">
    <source>
        <dbReference type="EMBL" id="KAK1660081.1"/>
    </source>
</evidence>
<dbReference type="Proteomes" id="UP001224890">
    <property type="component" value="Unassembled WGS sequence"/>
</dbReference>
<gene>
    <name evidence="1" type="ORF">BDP55DRAFT_324914</name>
</gene>
<dbReference type="EMBL" id="JAHMHR010000053">
    <property type="protein sequence ID" value="KAK1660081.1"/>
    <property type="molecule type" value="Genomic_DNA"/>
</dbReference>
<keyword evidence="2" id="KW-1185">Reference proteome</keyword>
<evidence type="ECO:0000313" key="2">
    <source>
        <dbReference type="Proteomes" id="UP001224890"/>
    </source>
</evidence>
<accession>A0AAJ0ABN7</accession>
<dbReference type="RefSeq" id="XP_060424845.1">
    <property type="nucleotide sequence ID" value="XM_060566803.1"/>
</dbReference>
<dbReference type="GeneID" id="85451329"/>
<protein>
    <submittedName>
        <fullName evidence="1">Uncharacterized protein</fullName>
    </submittedName>
</protein>
<dbReference type="AlphaFoldDB" id="A0AAJ0ABN7"/>
<proteinExistence type="predicted"/>